<dbReference type="EMBL" id="FNBN01000001">
    <property type="protein sequence ID" value="SDF18612.1"/>
    <property type="molecule type" value="Genomic_DNA"/>
</dbReference>
<keyword evidence="2" id="KW-0238">DNA-binding</keyword>
<dbReference type="OrthoDB" id="655946at2"/>
<dbReference type="Gene3D" id="1.10.10.60">
    <property type="entry name" value="Homeodomain-like"/>
    <property type="match status" value="1"/>
</dbReference>
<dbReference type="InterPro" id="IPR046532">
    <property type="entry name" value="DUF6597"/>
</dbReference>
<evidence type="ECO:0000313" key="5">
    <source>
        <dbReference type="EMBL" id="SDF18612.1"/>
    </source>
</evidence>
<feature type="domain" description="HTH araC/xylS-type" evidence="4">
    <location>
        <begin position="145"/>
        <end position="244"/>
    </location>
</feature>
<dbReference type="InterPro" id="IPR050204">
    <property type="entry name" value="AraC_XylS_family_regulators"/>
</dbReference>
<dbReference type="STRING" id="104663.SAMN04488121_1011062"/>
<reference evidence="5 6" key="1">
    <citation type="submission" date="2016-10" db="EMBL/GenBank/DDBJ databases">
        <authorList>
            <person name="de Groot N.N."/>
        </authorList>
    </citation>
    <scope>NUCLEOTIDE SEQUENCE [LARGE SCALE GENOMIC DNA]</scope>
    <source>
        <strain evidence="5 6">DSM 527</strain>
    </source>
</reference>
<gene>
    <name evidence="5" type="ORF">SAMN04488121_1011062</name>
</gene>
<evidence type="ECO:0000256" key="1">
    <source>
        <dbReference type="ARBA" id="ARBA00023015"/>
    </source>
</evidence>
<evidence type="ECO:0000313" key="6">
    <source>
        <dbReference type="Proteomes" id="UP000199045"/>
    </source>
</evidence>
<dbReference type="Pfam" id="PF12833">
    <property type="entry name" value="HTH_18"/>
    <property type="match status" value="1"/>
</dbReference>
<dbReference type="Pfam" id="PF20240">
    <property type="entry name" value="DUF6597"/>
    <property type="match status" value="1"/>
</dbReference>
<keyword evidence="3" id="KW-0804">Transcription</keyword>
<dbReference type="GO" id="GO:0043565">
    <property type="term" value="F:sequence-specific DNA binding"/>
    <property type="evidence" value="ECO:0007669"/>
    <property type="project" value="InterPro"/>
</dbReference>
<evidence type="ECO:0000256" key="3">
    <source>
        <dbReference type="ARBA" id="ARBA00023163"/>
    </source>
</evidence>
<accession>A0A1G7J0U3</accession>
<proteinExistence type="predicted"/>
<evidence type="ECO:0000259" key="4">
    <source>
        <dbReference type="PROSITE" id="PS01124"/>
    </source>
</evidence>
<organism evidence="5 6">
    <name type="scientific">Chitinophaga filiformis</name>
    <name type="common">Myxococcus filiformis</name>
    <name type="synonym">Flexibacter filiformis</name>
    <dbReference type="NCBI Taxonomy" id="104663"/>
    <lineage>
        <taxon>Bacteria</taxon>
        <taxon>Pseudomonadati</taxon>
        <taxon>Bacteroidota</taxon>
        <taxon>Chitinophagia</taxon>
        <taxon>Chitinophagales</taxon>
        <taxon>Chitinophagaceae</taxon>
        <taxon>Chitinophaga</taxon>
    </lineage>
</organism>
<dbReference type="AlphaFoldDB" id="A0A1G7J0U3"/>
<sequence>MSYHQFKPHNDLVNYIDAFWIVEGVEQQTIKTNILPDGCVDLIFNLGDDCKTDEGILTMQSGKLYLVGTMTTAKESILHPDNRLVGVRFKPAAFLSFYNFTSLNEVTDQIIEFEQSLAPDLRKVRQSPISYLNSFFLNRQIRPKHNLFDIIKAIEMANGQVTIDYVAKQNHTTQRQLERNFQRYIGISPKEFANIVRFRSALSKIKHRRQEESLLSIAFDCGYYDHAHLANEIKRYTGSTPSLI</sequence>
<dbReference type="GO" id="GO:0003700">
    <property type="term" value="F:DNA-binding transcription factor activity"/>
    <property type="evidence" value="ECO:0007669"/>
    <property type="project" value="InterPro"/>
</dbReference>
<dbReference type="InterPro" id="IPR018060">
    <property type="entry name" value="HTH_AraC"/>
</dbReference>
<dbReference type="PANTHER" id="PTHR46796">
    <property type="entry name" value="HTH-TYPE TRANSCRIPTIONAL ACTIVATOR RHAS-RELATED"/>
    <property type="match status" value="1"/>
</dbReference>
<dbReference type="PANTHER" id="PTHR46796:SF13">
    <property type="entry name" value="HTH-TYPE TRANSCRIPTIONAL ACTIVATOR RHAS"/>
    <property type="match status" value="1"/>
</dbReference>
<dbReference type="SMART" id="SM00342">
    <property type="entry name" value="HTH_ARAC"/>
    <property type="match status" value="1"/>
</dbReference>
<evidence type="ECO:0000256" key="2">
    <source>
        <dbReference type="ARBA" id="ARBA00023125"/>
    </source>
</evidence>
<dbReference type="PROSITE" id="PS01124">
    <property type="entry name" value="HTH_ARAC_FAMILY_2"/>
    <property type="match status" value="1"/>
</dbReference>
<protein>
    <submittedName>
        <fullName evidence="5">Helix-turn-helix domain-containing protein</fullName>
    </submittedName>
</protein>
<keyword evidence="1" id="KW-0805">Transcription regulation</keyword>
<dbReference type="Proteomes" id="UP000199045">
    <property type="component" value="Unassembled WGS sequence"/>
</dbReference>
<name>A0A1G7J0U3_CHIFI</name>
<dbReference type="RefSeq" id="WP_089829217.1">
    <property type="nucleotide sequence ID" value="NZ_FNBN01000001.1"/>
</dbReference>